<evidence type="ECO:0000313" key="2">
    <source>
        <dbReference type="EMBL" id="MBU2787395.1"/>
    </source>
</evidence>
<name>A0AAE2YP03_9PROT</name>
<proteinExistence type="predicted"/>
<dbReference type="Proteomes" id="UP001197378">
    <property type="component" value="Unassembled WGS sequence"/>
</dbReference>
<gene>
    <name evidence="2" type="ORF">HFQ13_04075</name>
</gene>
<evidence type="ECO:0000259" key="1">
    <source>
        <dbReference type="Pfam" id="PF16823"/>
    </source>
</evidence>
<dbReference type="AlphaFoldDB" id="A0AAE2YP03"/>
<dbReference type="Pfam" id="PF16823">
    <property type="entry name" value="tPilZ"/>
    <property type="match status" value="1"/>
</dbReference>
<sequence length="184" mass="21167">MDGPGVAITAKLPVAIRSWSGQEEEFAEFMGDNRVLLRALLIWEEECSNAEEDDRSALAQLQIKTDLLLTLLSAGIRAQEPLPAQYPCELRSDSLQIAIDDDWKPFDSPAQVEIFLHPRLAMPLRLPGAGFEKMVTDSVTPLWRFPFRLSPSVQEMLDRLIFRHHRREVARLRESRMDRKTRKE</sequence>
<evidence type="ECO:0000313" key="3">
    <source>
        <dbReference type="Proteomes" id="UP001197378"/>
    </source>
</evidence>
<comment type="caution">
    <text evidence="2">The sequence shown here is derived from an EMBL/GenBank/DDBJ whole genome shotgun (WGS) entry which is preliminary data.</text>
</comment>
<feature type="domain" description="Cyclic di-GMP receptor atypical PilZ" evidence="1">
    <location>
        <begin position="37"/>
        <end position="173"/>
    </location>
</feature>
<dbReference type="RefSeq" id="WP_215871964.1">
    <property type="nucleotide sequence ID" value="NZ_JAAXYO010000039.1"/>
</dbReference>
<dbReference type="InterPro" id="IPR031800">
    <property type="entry name" value="PilZ_atypical"/>
</dbReference>
<reference evidence="2" key="1">
    <citation type="journal article" date="2021" name="ISME J.">
        <title>Genomic evolution of the class Acidithiobacillia: deep-branching Proteobacteria living in extreme acidic conditions.</title>
        <authorList>
            <person name="Moya-Beltran A."/>
            <person name="Beard S."/>
            <person name="Rojas-Villalobos C."/>
            <person name="Issotta F."/>
            <person name="Gallardo Y."/>
            <person name="Ulloa R."/>
            <person name="Giaveno A."/>
            <person name="Degli Esposti M."/>
            <person name="Johnson D.B."/>
            <person name="Quatrini R."/>
        </authorList>
    </citation>
    <scope>NUCLEOTIDE SEQUENCE</scope>
    <source>
        <strain evidence="2">VAN18-1</strain>
    </source>
</reference>
<protein>
    <recommendedName>
        <fullName evidence="1">Cyclic di-GMP receptor atypical PilZ domain-containing protein</fullName>
    </recommendedName>
</protein>
<accession>A0AAE2YP03</accession>
<keyword evidence="3" id="KW-1185">Reference proteome</keyword>
<organism evidence="2 3">
    <name type="scientific">Igneacidithiobacillus copahuensis</name>
    <dbReference type="NCBI Taxonomy" id="2724909"/>
    <lineage>
        <taxon>Bacteria</taxon>
        <taxon>Pseudomonadati</taxon>
        <taxon>Pseudomonadota</taxon>
        <taxon>Acidithiobacillia</taxon>
        <taxon>Acidithiobacillales</taxon>
        <taxon>Acidithiobacillaceae</taxon>
        <taxon>Igneacidithiobacillus</taxon>
    </lineage>
</organism>
<dbReference type="EMBL" id="JAAXYO010000039">
    <property type="protein sequence ID" value="MBU2787395.1"/>
    <property type="molecule type" value="Genomic_DNA"/>
</dbReference>